<evidence type="ECO:0000256" key="7">
    <source>
        <dbReference type="ARBA" id="ARBA00022741"/>
    </source>
</evidence>
<evidence type="ECO:0000256" key="15">
    <source>
        <dbReference type="ARBA" id="ARBA00023180"/>
    </source>
</evidence>
<dbReference type="AlphaFoldDB" id="A0A6J6ZXJ4"/>
<dbReference type="InterPro" id="IPR013378">
    <property type="entry name" value="InlB-like_B-rpt"/>
</dbReference>
<proteinExistence type="predicted"/>
<keyword evidence="11" id="KW-0472">Membrane</keyword>
<dbReference type="InterPro" id="IPR055163">
    <property type="entry name" value="ALK/LTK-like_GRD"/>
</dbReference>
<evidence type="ECO:0000259" key="17">
    <source>
        <dbReference type="Pfam" id="PF21722"/>
    </source>
</evidence>
<evidence type="ECO:0000256" key="6">
    <source>
        <dbReference type="ARBA" id="ARBA00022729"/>
    </source>
</evidence>
<evidence type="ECO:0000313" key="18">
    <source>
        <dbReference type="EMBL" id="CAB4825059.1"/>
    </source>
</evidence>
<feature type="domain" description="Glycine-rich" evidence="17">
    <location>
        <begin position="1019"/>
        <end position="1154"/>
    </location>
</feature>
<dbReference type="GO" id="GO:0004714">
    <property type="term" value="F:transmembrane receptor protein tyrosine kinase activity"/>
    <property type="evidence" value="ECO:0007669"/>
    <property type="project" value="UniProtKB-EC"/>
</dbReference>
<dbReference type="InterPro" id="IPR049304">
    <property type="entry name" value="Gly_rich_dom"/>
</dbReference>
<keyword evidence="6" id="KW-0732">Signal</keyword>
<keyword evidence="15" id="KW-0325">Glycoprotein</keyword>
<dbReference type="Pfam" id="PF21722">
    <property type="entry name" value="Gly_rich_2"/>
    <property type="match status" value="1"/>
</dbReference>
<evidence type="ECO:0000256" key="12">
    <source>
        <dbReference type="ARBA" id="ARBA00023137"/>
    </source>
</evidence>
<keyword evidence="7" id="KW-0547">Nucleotide-binding</keyword>
<evidence type="ECO:0000256" key="14">
    <source>
        <dbReference type="ARBA" id="ARBA00023170"/>
    </source>
</evidence>
<evidence type="ECO:0000256" key="13">
    <source>
        <dbReference type="ARBA" id="ARBA00023157"/>
    </source>
</evidence>
<dbReference type="EC" id="2.7.10.1" evidence="2"/>
<evidence type="ECO:0000256" key="1">
    <source>
        <dbReference type="ARBA" id="ARBA00004251"/>
    </source>
</evidence>
<keyword evidence="14" id="KW-0675">Receptor</keyword>
<dbReference type="EMBL" id="CAFABF010000017">
    <property type="protein sequence ID" value="CAB4825059.1"/>
    <property type="molecule type" value="Genomic_DNA"/>
</dbReference>
<dbReference type="InterPro" id="IPR042229">
    <property type="entry name" value="Listeria/Bacterioides_rpt_sf"/>
</dbReference>
<keyword evidence="3" id="KW-1003">Cell membrane</keyword>
<dbReference type="Pfam" id="PF12810">
    <property type="entry name" value="ALK_LTK_GRD"/>
    <property type="match status" value="1"/>
</dbReference>
<protein>
    <recommendedName>
        <fullName evidence="2">receptor protein-tyrosine kinase</fullName>
        <ecNumber evidence="2">2.7.10.1</ecNumber>
    </recommendedName>
</protein>
<name>A0A6J6ZXJ4_9ZZZZ</name>
<keyword evidence="9" id="KW-0067">ATP-binding</keyword>
<feature type="domain" description="ALK/LTK-like glycine-rich" evidence="16">
    <location>
        <begin position="506"/>
        <end position="713"/>
    </location>
</feature>
<keyword evidence="12" id="KW-0829">Tyrosine-protein kinase</keyword>
<evidence type="ECO:0000256" key="2">
    <source>
        <dbReference type="ARBA" id="ARBA00011902"/>
    </source>
</evidence>
<reference evidence="18" key="1">
    <citation type="submission" date="2020-05" db="EMBL/GenBank/DDBJ databases">
        <authorList>
            <person name="Chiriac C."/>
            <person name="Salcher M."/>
            <person name="Ghai R."/>
            <person name="Kavagutti S V."/>
        </authorList>
    </citation>
    <scope>NUCLEOTIDE SEQUENCE</scope>
</reference>
<evidence type="ECO:0000259" key="16">
    <source>
        <dbReference type="Pfam" id="PF12810"/>
    </source>
</evidence>
<gene>
    <name evidence="18" type="ORF">UFOPK3167_00545</name>
</gene>
<keyword evidence="5" id="KW-0812">Transmembrane</keyword>
<keyword evidence="13" id="KW-1015">Disulfide bond</keyword>
<comment type="subcellular location">
    <subcellularLocation>
        <location evidence="1">Cell membrane</location>
        <topology evidence="1">Single-pass type I membrane protein</topology>
    </subcellularLocation>
</comment>
<evidence type="ECO:0000256" key="4">
    <source>
        <dbReference type="ARBA" id="ARBA00022679"/>
    </source>
</evidence>
<dbReference type="Pfam" id="PF09479">
    <property type="entry name" value="Flg_new"/>
    <property type="match status" value="5"/>
</dbReference>
<keyword evidence="4" id="KW-0808">Transferase</keyword>
<keyword evidence="8" id="KW-0418">Kinase</keyword>
<accession>A0A6J6ZXJ4</accession>
<evidence type="ECO:0000256" key="10">
    <source>
        <dbReference type="ARBA" id="ARBA00022989"/>
    </source>
</evidence>
<evidence type="ECO:0000256" key="9">
    <source>
        <dbReference type="ARBA" id="ARBA00022840"/>
    </source>
</evidence>
<evidence type="ECO:0000256" key="3">
    <source>
        <dbReference type="ARBA" id="ARBA00022475"/>
    </source>
</evidence>
<organism evidence="18">
    <name type="scientific">freshwater metagenome</name>
    <dbReference type="NCBI Taxonomy" id="449393"/>
    <lineage>
        <taxon>unclassified sequences</taxon>
        <taxon>metagenomes</taxon>
        <taxon>ecological metagenomes</taxon>
    </lineage>
</organism>
<dbReference type="Gene3D" id="2.60.40.4270">
    <property type="entry name" value="Listeria-Bacteroides repeat domain"/>
    <property type="match status" value="5"/>
</dbReference>
<dbReference type="NCBIfam" id="TIGR02543">
    <property type="entry name" value="List_Bact_rpt"/>
    <property type="match status" value="1"/>
</dbReference>
<evidence type="ECO:0000256" key="8">
    <source>
        <dbReference type="ARBA" id="ARBA00022777"/>
    </source>
</evidence>
<sequence length="1157" mass="110951">MNLDVARIRTNSPRSKIKFTLVTLFISGFLALISTPAHAAPQTSPTCTARVGVGGTPGASTHQAGHGCVIIKYNNGSSDVYETFSYTGTDQSWTSPASTTTLTFYLVGAGGGAVATAGAYGPGAAGGFSTATYSASGSTGFKIIVGQGGYSLGNVTTYGGGGAGGGGGGGGGYGSGGGRSAIRLASGTSDLITAGGGGGGGYSNYCAGGGGGDVGANAVPRNNPDAKGGSQTAGGVGGFSINHLTGNTGAAYLGGAGRDESGGGGGGYFGGGGGGDNSAGGGGSGFIGGAGLTSASTVAGTCTAVGSSSAMSYTITYDGNGKTSGTVPTAATINAFASTTLASNSGVLAKTNFNFAGWNTAADGSGSSYTAGQTGFYPNGDTTLYAQWSSTITYDGNGKTSGTVPAAQTVIGSTPLTLAANSGTLAITRGVFLGWNTAADGSGTSYTASQPGYVANGNITLYAKWGPATCTPNAGFTNCQVFPMNENNQTYTIPNTIPIGSVITAEIWGAGGGGNTYGPTGGGGGGYSKVAIEVTSVGETITVVVGEAGKNNSAAATYGGGGGGAVTTTGGASGGGMSGIFSGAGLTQPIAIAGGGGGSSPYHAVGIAGGGGAAGNNGGQATDVTISGSGGTQSAGGAGASNLSSCSGLDATAGSKYQGGFGGGGVLTTGIEGGGGGGGGYYGGGGGRCQIASGPVQNGGGGGGSGYIDATRATVITATDGGNGRAATGLTGGTTSTQYVSPIGQGGGIGTVANTAAGNGLVVIQWSTSLYTISFNANTGSTTATPITQTYSGTTITLPDAASATKTGYTFVNWNTAANGTGTSYAPGATYTPTATLTLYAIFTANAYAITFDPNAVTDISGTMANQNIVAGTPITLTTKAFTRVDYTFAGWNTAANGSGTAYTNIQSVTLYANTTLYAQWTVITYAVTFNLNLGSGTMANQNFNSGEAFTLRANAYTRTGYVFYGWNTVALGTGTSYANSESVTLHAATTLYAQWAVVCTVTTSYLSGYIVNTFSGTGLCYWAVPAGVTTADVLLVGAGGGGASNLGGAGGGGQLISSTGVGISGGIYIYVGARGGAGTGISGNGSNNGSKGGDSYIDVGSSKTTALGGNGGRGRYNATNGVRTGGYTGGGGTFLDSYASQAPNTGSGGTGVDGGT</sequence>
<evidence type="ECO:0000256" key="5">
    <source>
        <dbReference type="ARBA" id="ARBA00022692"/>
    </source>
</evidence>
<evidence type="ECO:0000256" key="11">
    <source>
        <dbReference type="ARBA" id="ARBA00023136"/>
    </source>
</evidence>
<dbReference type="GO" id="GO:0005524">
    <property type="term" value="F:ATP binding"/>
    <property type="evidence" value="ECO:0007669"/>
    <property type="project" value="UniProtKB-KW"/>
</dbReference>
<keyword evidence="10" id="KW-1133">Transmembrane helix</keyword>
<dbReference type="GO" id="GO:0005886">
    <property type="term" value="C:plasma membrane"/>
    <property type="evidence" value="ECO:0007669"/>
    <property type="project" value="UniProtKB-SubCell"/>
</dbReference>